<keyword evidence="2" id="KW-0812">Transmembrane</keyword>
<proteinExistence type="predicted"/>
<comment type="caution">
    <text evidence="3">The sequence shown here is derived from an EMBL/GenBank/DDBJ whole genome shotgun (WGS) entry which is preliminary data.</text>
</comment>
<reference evidence="3 4" key="1">
    <citation type="submission" date="2017-10" db="EMBL/GenBank/DDBJ databases">
        <title>Comparative genomics in systemic dimorphic fungi from Ajellomycetaceae.</title>
        <authorList>
            <person name="Munoz J.F."/>
            <person name="Mcewen J.G."/>
            <person name="Clay O.K."/>
            <person name="Cuomo C.A."/>
        </authorList>
    </citation>
    <scope>NUCLEOTIDE SEQUENCE [LARGE SCALE GENOMIC DNA]</scope>
    <source>
        <strain evidence="3 4">UAMH5409</strain>
    </source>
</reference>
<evidence type="ECO:0000313" key="4">
    <source>
        <dbReference type="Proteomes" id="UP000223968"/>
    </source>
</evidence>
<gene>
    <name evidence="3" type="ORF">AJ79_04256</name>
</gene>
<feature type="compositionally biased region" description="Low complexity" evidence="1">
    <location>
        <begin position="224"/>
        <end position="236"/>
    </location>
</feature>
<feature type="region of interest" description="Disordered" evidence="1">
    <location>
        <begin position="35"/>
        <end position="72"/>
    </location>
</feature>
<accession>A0A2B7XV59</accession>
<dbReference type="Proteomes" id="UP000223968">
    <property type="component" value="Unassembled WGS sequence"/>
</dbReference>
<feature type="region of interest" description="Disordered" evidence="1">
    <location>
        <begin position="196"/>
        <end position="274"/>
    </location>
</feature>
<evidence type="ECO:0000256" key="1">
    <source>
        <dbReference type="SAM" id="MobiDB-lite"/>
    </source>
</evidence>
<protein>
    <submittedName>
        <fullName evidence="3">Uncharacterized protein</fullName>
    </submittedName>
</protein>
<keyword evidence="2" id="KW-1133">Transmembrane helix</keyword>
<feature type="transmembrane region" description="Helical" evidence="2">
    <location>
        <begin position="82"/>
        <end position="102"/>
    </location>
</feature>
<keyword evidence="4" id="KW-1185">Reference proteome</keyword>
<dbReference type="EMBL" id="PDNB01000057">
    <property type="protein sequence ID" value="PGH12512.1"/>
    <property type="molecule type" value="Genomic_DNA"/>
</dbReference>
<evidence type="ECO:0000313" key="3">
    <source>
        <dbReference type="EMBL" id="PGH12512.1"/>
    </source>
</evidence>
<evidence type="ECO:0000256" key="2">
    <source>
        <dbReference type="SAM" id="Phobius"/>
    </source>
</evidence>
<dbReference type="OrthoDB" id="4187438at2759"/>
<sequence length="274" mass="30023">MSLFNHLLGGNPLVKCIVLGLLPFSAGLPTNMRRDTISSNDDGSSGIPSSRIATNEPTRLDPQLGGAHRAEDHSLSAESKSALAVGTALGLLFVILSTFAVLSVKRGWHHKLPARFRANKQKPYCTSAEKYPVYFNKYNPSREHLFSRGSSTVSRASIHSEHALYQNPPTFTRANSLYQPVEVYQAQLLKVPHQGIHTPPTAVSIRSVHCKRTSKSDREAQVRPSSSSSESTVRAPSPSPSHKEQDTKQFPIPPPITIPPPIKLQPLKGPWSDE</sequence>
<name>A0A2B7XV59_9EURO</name>
<feature type="compositionally biased region" description="Polar residues" evidence="1">
    <location>
        <begin position="37"/>
        <end position="57"/>
    </location>
</feature>
<dbReference type="AlphaFoldDB" id="A0A2B7XV59"/>
<feature type="compositionally biased region" description="Pro residues" evidence="1">
    <location>
        <begin position="251"/>
        <end position="263"/>
    </location>
</feature>
<organism evidence="3 4">
    <name type="scientific">Helicocarpus griseus UAMH5409</name>
    <dbReference type="NCBI Taxonomy" id="1447875"/>
    <lineage>
        <taxon>Eukaryota</taxon>
        <taxon>Fungi</taxon>
        <taxon>Dikarya</taxon>
        <taxon>Ascomycota</taxon>
        <taxon>Pezizomycotina</taxon>
        <taxon>Eurotiomycetes</taxon>
        <taxon>Eurotiomycetidae</taxon>
        <taxon>Onygenales</taxon>
        <taxon>Ajellomycetaceae</taxon>
        <taxon>Helicocarpus</taxon>
    </lineage>
</organism>
<keyword evidence="2" id="KW-0472">Membrane</keyword>